<evidence type="ECO:0000313" key="4">
    <source>
        <dbReference type="Proteomes" id="UP000236725"/>
    </source>
</evidence>
<sequence length="226" mass="25936">MKQKFIFSILLLLGSYTIAFAQFSFTPNVGICISDISNTRNSHDYISYNFGVGIDYHFNRWGIRSGLFLKEKGTYNMEGAINIDEYPVNTDLVTMDAKLMYMQLPVLASYRLPIYDHVAVQLNVGPYVAYGLKGKYNLQRMDGEYGISSSPFDRIIFETESYGKKDLSSFTKWDWGINAGVEMSVYRFNIGVSYEMGLKDLSSHFPIKYDGKQQNRSWNMYVGFTI</sequence>
<dbReference type="Pfam" id="PF13568">
    <property type="entry name" value="OMP_b-brl_2"/>
    <property type="match status" value="1"/>
</dbReference>
<name>A0A8G2BVC2_9BACT</name>
<organism evidence="3 4">
    <name type="scientific">Parabacteroides chinchillae</name>
    <dbReference type="NCBI Taxonomy" id="871327"/>
    <lineage>
        <taxon>Bacteria</taxon>
        <taxon>Pseudomonadati</taxon>
        <taxon>Bacteroidota</taxon>
        <taxon>Bacteroidia</taxon>
        <taxon>Bacteroidales</taxon>
        <taxon>Tannerellaceae</taxon>
        <taxon>Parabacteroides</taxon>
    </lineage>
</organism>
<evidence type="ECO:0000313" key="3">
    <source>
        <dbReference type="EMBL" id="SEF71149.1"/>
    </source>
</evidence>
<dbReference type="RefSeq" id="WP_103982850.1">
    <property type="nucleotide sequence ID" value="NZ_FNVS01000005.1"/>
</dbReference>
<accession>A0A8G2BVC2</accession>
<reference evidence="3 4" key="1">
    <citation type="submission" date="2016-10" db="EMBL/GenBank/DDBJ databases">
        <authorList>
            <person name="Varghese N."/>
            <person name="Submissions S."/>
        </authorList>
    </citation>
    <scope>NUCLEOTIDE SEQUENCE [LARGE SCALE GENOMIC DNA]</scope>
    <source>
        <strain evidence="3 4">DSM 29073</strain>
    </source>
</reference>
<evidence type="ECO:0000256" key="1">
    <source>
        <dbReference type="SAM" id="SignalP"/>
    </source>
</evidence>
<dbReference type="EMBL" id="FNVS01000005">
    <property type="protein sequence ID" value="SEF71149.1"/>
    <property type="molecule type" value="Genomic_DNA"/>
</dbReference>
<gene>
    <name evidence="3" type="ORF">SAMN05444001_10582</name>
</gene>
<dbReference type="Proteomes" id="UP000236725">
    <property type="component" value="Unassembled WGS sequence"/>
</dbReference>
<keyword evidence="4" id="KW-1185">Reference proteome</keyword>
<keyword evidence="1" id="KW-0732">Signal</keyword>
<feature type="domain" description="Outer membrane protein beta-barrel" evidence="2">
    <location>
        <begin position="20"/>
        <end position="201"/>
    </location>
</feature>
<evidence type="ECO:0000259" key="2">
    <source>
        <dbReference type="Pfam" id="PF13568"/>
    </source>
</evidence>
<dbReference type="AlphaFoldDB" id="A0A8G2BVC2"/>
<feature type="signal peptide" evidence="1">
    <location>
        <begin position="1"/>
        <end position="21"/>
    </location>
</feature>
<proteinExistence type="predicted"/>
<protein>
    <submittedName>
        <fullName evidence="3">Outer membrane protein beta-barrel domain-containing protein</fullName>
    </submittedName>
</protein>
<comment type="caution">
    <text evidence="3">The sequence shown here is derived from an EMBL/GenBank/DDBJ whole genome shotgun (WGS) entry which is preliminary data.</text>
</comment>
<feature type="chain" id="PRO_5034867510" evidence="1">
    <location>
        <begin position="22"/>
        <end position="226"/>
    </location>
</feature>
<dbReference type="InterPro" id="IPR025665">
    <property type="entry name" value="Beta-barrel_OMP_2"/>
</dbReference>